<dbReference type="GO" id="GO:0031573">
    <property type="term" value="P:mitotic intra-S DNA damage checkpoint signaling"/>
    <property type="evidence" value="ECO:0007669"/>
    <property type="project" value="TreeGrafter"/>
</dbReference>
<comment type="caution">
    <text evidence="2">The sequence shown here is derived from an EMBL/GenBank/DDBJ whole genome shotgun (WGS) entry which is preliminary data.</text>
</comment>
<accession>H0EN70</accession>
<feature type="compositionally biased region" description="Basic and acidic residues" evidence="1">
    <location>
        <begin position="203"/>
        <end position="212"/>
    </location>
</feature>
<reference evidence="2 3" key="1">
    <citation type="journal article" date="2012" name="Eukaryot. Cell">
        <title>Genome sequence of the fungus Glarea lozoyensis: the first genome sequence of a species from the Helotiaceae family.</title>
        <authorList>
            <person name="Youssar L."/>
            <person name="Gruening B.A."/>
            <person name="Erxleben A."/>
            <person name="Guenther S."/>
            <person name="Huettel W."/>
        </authorList>
    </citation>
    <scope>NUCLEOTIDE SEQUENCE [LARGE SCALE GENOMIC DNA]</scope>
    <source>
        <strain evidence="3">ATCC 74030 / MF5533</strain>
    </source>
</reference>
<evidence type="ECO:0008006" key="4">
    <source>
        <dbReference type="Google" id="ProtNLM"/>
    </source>
</evidence>
<evidence type="ECO:0000256" key="1">
    <source>
        <dbReference type="SAM" id="MobiDB-lite"/>
    </source>
</evidence>
<protein>
    <recommendedName>
        <fullName evidence="4">DNA repair protein rad9</fullName>
    </recommendedName>
</protein>
<keyword evidence="3" id="KW-1185">Reference proteome</keyword>
<dbReference type="PANTHER" id="PTHR15237:SF0">
    <property type="entry name" value="CELL CYCLE CHECKPOINT CONTROL PROTEIN"/>
    <property type="match status" value="1"/>
</dbReference>
<sequence length="240" mass="26272">MMLCEAVSIEASNDKGGLSYQETRVGDPSRERDTAVERAEITVEDEEGKSKSRFTIRIICRHEFSVEELLHIVISVKDFKSIITHAGITSTIVKACYSRPASPMQLTYSDDGILSEFILMTIGEVRGGSATPAPNAPRAGPKRQASRQPVATASASKRATPAEMPPPPPRSASMRELSKTRDVRPSPPPPQPSIPSDALFMPRADDDNDKMWDPVNQEDDDDDMLLWGQGGGEIKGMFDD</sequence>
<dbReference type="EMBL" id="AGUE01000101">
    <property type="protein sequence ID" value="EHK99990.1"/>
    <property type="molecule type" value="Genomic_DNA"/>
</dbReference>
<dbReference type="InParanoid" id="H0EN70"/>
<name>H0EN70_GLAL7</name>
<gene>
    <name evidence="2" type="ORF">M7I_4073</name>
</gene>
<evidence type="ECO:0000313" key="2">
    <source>
        <dbReference type="EMBL" id="EHK99990.1"/>
    </source>
</evidence>
<dbReference type="Gene3D" id="3.70.10.10">
    <property type="match status" value="1"/>
</dbReference>
<feature type="compositionally biased region" description="Polar residues" evidence="1">
    <location>
        <begin position="146"/>
        <end position="157"/>
    </location>
</feature>
<dbReference type="HOGENOM" id="CLU_1156488_0_0_1"/>
<dbReference type="InterPro" id="IPR007268">
    <property type="entry name" value="Rad9/Ddc1"/>
</dbReference>
<dbReference type="Proteomes" id="UP000005446">
    <property type="component" value="Unassembled WGS sequence"/>
</dbReference>
<dbReference type="GO" id="GO:0030896">
    <property type="term" value="C:checkpoint clamp complex"/>
    <property type="evidence" value="ECO:0007669"/>
    <property type="project" value="InterPro"/>
</dbReference>
<dbReference type="PANTHER" id="PTHR15237">
    <property type="entry name" value="DNA REPAIR PROTEIN RAD9"/>
    <property type="match status" value="1"/>
</dbReference>
<dbReference type="AlphaFoldDB" id="H0EN70"/>
<proteinExistence type="predicted"/>
<dbReference type="OrthoDB" id="60092at2759"/>
<dbReference type="GO" id="GO:0006281">
    <property type="term" value="P:DNA repair"/>
    <property type="evidence" value="ECO:0007669"/>
    <property type="project" value="TreeGrafter"/>
</dbReference>
<dbReference type="GO" id="GO:0071479">
    <property type="term" value="P:cellular response to ionizing radiation"/>
    <property type="evidence" value="ECO:0007669"/>
    <property type="project" value="TreeGrafter"/>
</dbReference>
<organism evidence="2 3">
    <name type="scientific">Glarea lozoyensis (strain ATCC 74030 / MF5533)</name>
    <dbReference type="NCBI Taxonomy" id="1104152"/>
    <lineage>
        <taxon>Eukaryota</taxon>
        <taxon>Fungi</taxon>
        <taxon>Dikarya</taxon>
        <taxon>Ascomycota</taxon>
        <taxon>Pezizomycotina</taxon>
        <taxon>Leotiomycetes</taxon>
        <taxon>Helotiales</taxon>
        <taxon>Helotiaceae</taxon>
        <taxon>Glarea</taxon>
    </lineage>
</organism>
<feature type="region of interest" description="Disordered" evidence="1">
    <location>
        <begin position="128"/>
        <end position="224"/>
    </location>
</feature>
<evidence type="ECO:0000313" key="3">
    <source>
        <dbReference type="Proteomes" id="UP000005446"/>
    </source>
</evidence>
<dbReference type="GO" id="GO:0000076">
    <property type="term" value="P:DNA replication checkpoint signaling"/>
    <property type="evidence" value="ECO:0007669"/>
    <property type="project" value="TreeGrafter"/>
</dbReference>